<dbReference type="AlphaFoldDB" id="A0A1Y0EIZ4"/>
<accession>A0A1Y0EIZ4</accession>
<dbReference type="Pfam" id="PF01425">
    <property type="entry name" value="Amidase"/>
    <property type="match status" value="1"/>
</dbReference>
<dbReference type="InterPro" id="IPR023631">
    <property type="entry name" value="Amidase_dom"/>
</dbReference>
<dbReference type="KEGG" id="cser:CCO03_01950"/>
<dbReference type="Proteomes" id="UP000196138">
    <property type="component" value="Chromosome"/>
</dbReference>
<dbReference type="OrthoDB" id="8576090at2"/>
<dbReference type="InterPro" id="IPR000120">
    <property type="entry name" value="Amidase"/>
</dbReference>
<dbReference type="EMBL" id="CP021455">
    <property type="protein sequence ID" value="ARU03613.1"/>
    <property type="molecule type" value="Genomic_DNA"/>
</dbReference>
<reference evidence="2 3" key="1">
    <citation type="submission" date="2017-05" db="EMBL/GenBank/DDBJ databases">
        <authorList>
            <person name="Song R."/>
            <person name="Chenine A.L."/>
            <person name="Ruprecht R.M."/>
        </authorList>
    </citation>
    <scope>NUCLEOTIDE SEQUENCE [LARGE SCALE GENOMIC DNA]</scope>
    <source>
        <strain evidence="2 3">DSM 26136</strain>
    </source>
</reference>
<organism evidence="2 3">
    <name type="scientific">Comamonas serinivorans</name>
    <dbReference type="NCBI Taxonomy" id="1082851"/>
    <lineage>
        <taxon>Bacteria</taxon>
        <taxon>Pseudomonadati</taxon>
        <taxon>Pseudomonadota</taxon>
        <taxon>Betaproteobacteria</taxon>
        <taxon>Burkholderiales</taxon>
        <taxon>Comamonadaceae</taxon>
        <taxon>Comamonas</taxon>
    </lineage>
</organism>
<dbReference type="PANTHER" id="PTHR11895:SF76">
    <property type="entry name" value="INDOLEACETAMIDE HYDROLASE"/>
    <property type="match status" value="1"/>
</dbReference>
<keyword evidence="2" id="KW-0378">Hydrolase</keyword>
<sequence length="480" mass="52296">MHAHELVGLDATDLSQAIHRRELSCLEVMQAHLAQIDALNPQVNALVARVDADHLLEQSRMLDDELQRGQSRGPLHGFPLAPKDLSAVKGLVTSRGSPLFAQNVTQEDAVFLARLRTGGCVFVGRSNTPEFGLGGHTYNPVYGLTRNAWNPERSAGGSSGGAAVAVALHMLPVADGTDMMGSLRTPAAFNHVYGFRPTPNLIPNGPADEVFQQQFAVAGPMARNVRDLAMTLGVMQGFDARLPLSRRFDRSCDGRTPLARDMQGCRIGWLGNLNGRWAMDPGLLATQAKALDVLRDIGCVVDEASLDTDLDAAWRAWITLRSAQFAGANQALWDDADKRAQLKPEALWEMEQGRQWTSLQLYNAAKARSAFYQAMRALFERFDFLVLPATQVAPFPAEWDWPHHIDGRAMDTYHRWLACTVPATLASLPALSAPAGFDAQGLPAGIQIVGPTQADWSVLQLGHAYQQASPWSAQRSPLLG</sequence>
<dbReference type="RefSeq" id="WP_087276552.1">
    <property type="nucleotide sequence ID" value="NZ_CP021455.1"/>
</dbReference>
<dbReference type="InterPro" id="IPR036928">
    <property type="entry name" value="AS_sf"/>
</dbReference>
<gene>
    <name evidence="2" type="ORF">CCO03_01950</name>
</gene>
<dbReference type="GO" id="GO:0004040">
    <property type="term" value="F:amidase activity"/>
    <property type="evidence" value="ECO:0007669"/>
    <property type="project" value="UniProtKB-EC"/>
</dbReference>
<keyword evidence="3" id="KW-1185">Reference proteome</keyword>
<feature type="domain" description="Amidase" evidence="1">
    <location>
        <begin position="27"/>
        <end position="459"/>
    </location>
</feature>
<evidence type="ECO:0000313" key="3">
    <source>
        <dbReference type="Proteomes" id="UP000196138"/>
    </source>
</evidence>
<proteinExistence type="predicted"/>
<dbReference type="EC" id="3.5.1.4" evidence="2"/>
<name>A0A1Y0EIZ4_9BURK</name>
<evidence type="ECO:0000259" key="1">
    <source>
        <dbReference type="Pfam" id="PF01425"/>
    </source>
</evidence>
<dbReference type="Gene3D" id="3.90.1300.10">
    <property type="entry name" value="Amidase signature (AS) domain"/>
    <property type="match status" value="1"/>
</dbReference>
<dbReference type="NCBIfam" id="NF005686">
    <property type="entry name" value="PRK07486.1"/>
    <property type="match status" value="1"/>
</dbReference>
<protein>
    <submittedName>
        <fullName evidence="2">Amidase</fullName>
        <ecNumber evidence="2">3.5.1.4</ecNumber>
    </submittedName>
</protein>
<dbReference type="SUPFAM" id="SSF75304">
    <property type="entry name" value="Amidase signature (AS) enzymes"/>
    <property type="match status" value="1"/>
</dbReference>
<dbReference type="PANTHER" id="PTHR11895">
    <property type="entry name" value="TRANSAMIDASE"/>
    <property type="match status" value="1"/>
</dbReference>
<evidence type="ECO:0000313" key="2">
    <source>
        <dbReference type="EMBL" id="ARU03613.1"/>
    </source>
</evidence>